<accession>A0A4Z2DZA8</accession>
<reference evidence="1 2" key="1">
    <citation type="submission" date="2019-03" db="EMBL/GenBank/DDBJ databases">
        <title>First draft genome of Liparis tanakae, snailfish: a comprehensive survey of snailfish specific genes.</title>
        <authorList>
            <person name="Kim W."/>
            <person name="Song I."/>
            <person name="Jeong J.-H."/>
            <person name="Kim D."/>
            <person name="Kim S."/>
            <person name="Ryu S."/>
            <person name="Song J.Y."/>
            <person name="Lee S.K."/>
        </authorList>
    </citation>
    <scope>NUCLEOTIDE SEQUENCE [LARGE SCALE GENOMIC DNA]</scope>
    <source>
        <tissue evidence="1">Muscle</tissue>
    </source>
</reference>
<keyword evidence="2" id="KW-1185">Reference proteome</keyword>
<evidence type="ECO:0000313" key="1">
    <source>
        <dbReference type="EMBL" id="TNN21580.1"/>
    </source>
</evidence>
<dbReference type="EMBL" id="SRLO01027169">
    <property type="protein sequence ID" value="TNN21580.1"/>
    <property type="molecule type" value="Genomic_DNA"/>
</dbReference>
<gene>
    <name evidence="1" type="ORF">EYF80_068309</name>
</gene>
<organism evidence="1 2">
    <name type="scientific">Liparis tanakae</name>
    <name type="common">Tanaka's snailfish</name>
    <dbReference type="NCBI Taxonomy" id="230148"/>
    <lineage>
        <taxon>Eukaryota</taxon>
        <taxon>Metazoa</taxon>
        <taxon>Chordata</taxon>
        <taxon>Craniata</taxon>
        <taxon>Vertebrata</taxon>
        <taxon>Euteleostomi</taxon>
        <taxon>Actinopterygii</taxon>
        <taxon>Neopterygii</taxon>
        <taxon>Teleostei</taxon>
        <taxon>Neoteleostei</taxon>
        <taxon>Acanthomorphata</taxon>
        <taxon>Eupercaria</taxon>
        <taxon>Perciformes</taxon>
        <taxon>Cottioidei</taxon>
        <taxon>Cottales</taxon>
        <taxon>Liparidae</taxon>
        <taxon>Liparis</taxon>
    </lineage>
</organism>
<protein>
    <submittedName>
        <fullName evidence="1">Uncharacterized protein</fullName>
    </submittedName>
</protein>
<proteinExistence type="predicted"/>
<dbReference type="AlphaFoldDB" id="A0A4Z2DZA8"/>
<comment type="caution">
    <text evidence="1">The sequence shown here is derived from an EMBL/GenBank/DDBJ whole genome shotgun (WGS) entry which is preliminary data.</text>
</comment>
<dbReference type="OrthoDB" id="17948at2759"/>
<evidence type="ECO:0000313" key="2">
    <source>
        <dbReference type="Proteomes" id="UP000314294"/>
    </source>
</evidence>
<sequence>MESCKGKNVILSSAAEKVSDQSVTINNHVISIVYDQ</sequence>
<dbReference type="Proteomes" id="UP000314294">
    <property type="component" value="Unassembled WGS sequence"/>
</dbReference>
<name>A0A4Z2DZA8_9TELE</name>